<feature type="region of interest" description="Disordered" evidence="1">
    <location>
        <begin position="42"/>
        <end position="86"/>
    </location>
</feature>
<dbReference type="Pfam" id="PF13025">
    <property type="entry name" value="DUF3886"/>
    <property type="match status" value="1"/>
</dbReference>
<name>X4ZV92_9BACL</name>
<dbReference type="RefSeq" id="WP_025333781.1">
    <property type="nucleotide sequence ID" value="NZ_CP004078.1"/>
</dbReference>
<gene>
    <name evidence="2" type="ORF">PSAB_06420</name>
</gene>
<protein>
    <recommendedName>
        <fullName evidence="4">DUF3886 domain-containing protein</fullName>
    </recommendedName>
</protein>
<dbReference type="eggNOG" id="ENOG5033AKY">
    <property type="taxonomic scope" value="Bacteria"/>
</dbReference>
<feature type="region of interest" description="Disordered" evidence="1">
    <location>
        <begin position="1"/>
        <end position="22"/>
    </location>
</feature>
<keyword evidence="3" id="KW-1185">Reference proteome</keyword>
<dbReference type="AlphaFoldDB" id="X4ZV92"/>
<evidence type="ECO:0000313" key="2">
    <source>
        <dbReference type="EMBL" id="AHV96218.1"/>
    </source>
</evidence>
<feature type="compositionally biased region" description="Basic and acidic residues" evidence="1">
    <location>
        <begin position="42"/>
        <end position="73"/>
    </location>
</feature>
<dbReference type="KEGG" id="psab:PSAB_06420"/>
<dbReference type="HOGENOM" id="CLU_177522_0_1_9"/>
<organism evidence="2 3">
    <name type="scientific">Paenibacillus sabinae T27</name>
    <dbReference type="NCBI Taxonomy" id="1268072"/>
    <lineage>
        <taxon>Bacteria</taxon>
        <taxon>Bacillati</taxon>
        <taxon>Bacillota</taxon>
        <taxon>Bacilli</taxon>
        <taxon>Bacillales</taxon>
        <taxon>Paenibacillaceae</taxon>
        <taxon>Paenibacillus</taxon>
    </lineage>
</organism>
<evidence type="ECO:0000256" key="1">
    <source>
        <dbReference type="SAM" id="MobiDB-lite"/>
    </source>
</evidence>
<dbReference type="InterPro" id="IPR024980">
    <property type="entry name" value="DUF3886"/>
</dbReference>
<proteinExistence type="predicted"/>
<dbReference type="STRING" id="1268072.PSAB_06420"/>
<evidence type="ECO:0008006" key="4">
    <source>
        <dbReference type="Google" id="ProtNLM"/>
    </source>
</evidence>
<sequence>MAKKKNMPNTPRAAKEEPQATLKDLLSSEVLNKLKAQADELKNEEAARKEAERKAAEEARKVEQKRLDNDFGHLLENSSQDWRKYK</sequence>
<accession>X4ZV92</accession>
<reference evidence="2 3" key="1">
    <citation type="journal article" date="2014" name="PLoS Genet.">
        <title>Comparative Genomic Analysis of N2-Fixing and Non-N2-Fixing Paenibacillus spp.: Organization, Evolution and Expression of the Nitrogen Fixation Genes.</title>
        <authorList>
            <person name="Xie J.B."/>
            <person name="Du Z."/>
            <person name="Bai L."/>
            <person name="Tian C."/>
            <person name="Zhang Y."/>
            <person name="Xie J.Y."/>
            <person name="Wang T."/>
            <person name="Liu X."/>
            <person name="Chen X."/>
            <person name="Cheng Q."/>
            <person name="Chen S."/>
            <person name="Li J."/>
        </authorList>
    </citation>
    <scope>NUCLEOTIDE SEQUENCE [LARGE SCALE GENOMIC DNA]</scope>
    <source>
        <strain evidence="2 3">T27</strain>
    </source>
</reference>
<dbReference type="Proteomes" id="UP000019772">
    <property type="component" value="Chromosome"/>
</dbReference>
<dbReference type="EMBL" id="CP004078">
    <property type="protein sequence ID" value="AHV96218.1"/>
    <property type="molecule type" value="Genomic_DNA"/>
</dbReference>
<dbReference type="PATRIC" id="fig|1268072.3.peg.1332"/>
<evidence type="ECO:0000313" key="3">
    <source>
        <dbReference type="Proteomes" id="UP000019772"/>
    </source>
</evidence>